<name>A0A9X7YNV1_9GAMM</name>
<dbReference type="InterPro" id="IPR001466">
    <property type="entry name" value="Beta-lactam-related"/>
</dbReference>
<dbReference type="InterPro" id="IPR050789">
    <property type="entry name" value="Diverse_Enzym_Activities"/>
</dbReference>
<proteinExistence type="predicted"/>
<dbReference type="InterPro" id="IPR012338">
    <property type="entry name" value="Beta-lactam/transpept-like"/>
</dbReference>
<dbReference type="PANTHER" id="PTHR43283">
    <property type="entry name" value="BETA-LACTAMASE-RELATED"/>
    <property type="match status" value="1"/>
</dbReference>
<keyword evidence="3" id="KW-1185">Reference proteome</keyword>
<dbReference type="GO" id="GO:0016787">
    <property type="term" value="F:hydrolase activity"/>
    <property type="evidence" value="ECO:0007669"/>
    <property type="project" value="UniProtKB-KW"/>
</dbReference>
<dbReference type="EMBL" id="CP046056">
    <property type="protein sequence ID" value="QQD24001.1"/>
    <property type="molecule type" value="Genomic_DNA"/>
</dbReference>
<gene>
    <name evidence="2" type="ORF">GJQ55_05675</name>
</gene>
<dbReference type="Proteomes" id="UP000596074">
    <property type="component" value="Chromosome"/>
</dbReference>
<dbReference type="SUPFAM" id="SSF56601">
    <property type="entry name" value="beta-lactamase/transpeptidase-like"/>
    <property type="match status" value="1"/>
</dbReference>
<reference evidence="2 3" key="1">
    <citation type="submission" date="2019-11" db="EMBL/GenBank/DDBJ databases">
        <title>Venatorbacter sp. nov. a predator of Campylobacter and other Gram-negative bacteria.</title>
        <authorList>
            <person name="Saeedi A."/>
            <person name="Cummings N.J."/>
            <person name="Connerton I.F."/>
            <person name="Connerton P.L."/>
        </authorList>
    </citation>
    <scope>NUCLEOTIDE SEQUENCE [LARGE SCALE GENOMIC DNA]</scope>
    <source>
        <strain evidence="2">XL5</strain>
    </source>
</reference>
<sequence>MKRPLRWLFSIIIALPLLLVTAAWAVLGYSPVYLYNAPSVATGIGAKLACSMRYVMAQNPQQAAADIKIYSPILALLDYHYDDEQRRVRASLAGYERTASWQEGIGCYLDYAGFTERQRLHWPQAEAVVADWPQGYQVNTIKPELQSKLAAMLAEDNALGHDTRALLVVHKGQVVAEAYAPGYTERSLFLGWSMAKSITGLMIGQLQMQGKLEVTETGLFPQWQDGRSSISIEQLLHMTDGLAYDEIYDPGATAPAMLFQHPSAAAYMLSLPLRDEPGRHYRYSSGSTVLLNQLVQQRTAANNAAAVEHLAEHFFRPLGMQRMVYETDAAGLLMGSSYLYATARDWAKVGQLMLNGGEINGTRIVTEGWIQRALQPNGSDNKRDFGYQWWLNKATDKPRWPDLPGNVFAAQGNREQRVLVMPDQNIVIVRLGWSPDKYRDNKNFVEIASWF</sequence>
<dbReference type="Gene3D" id="3.40.710.10">
    <property type="entry name" value="DD-peptidase/beta-lactamase superfamily"/>
    <property type="match status" value="1"/>
</dbReference>
<keyword evidence="2" id="KW-0378">Hydrolase</keyword>
<feature type="domain" description="Beta-lactamase-related" evidence="1">
    <location>
        <begin position="165"/>
        <end position="431"/>
    </location>
</feature>
<evidence type="ECO:0000259" key="1">
    <source>
        <dbReference type="Pfam" id="PF00144"/>
    </source>
</evidence>
<accession>A0A9X7YNV1</accession>
<protein>
    <submittedName>
        <fullName evidence="2">Serine hydrolase</fullName>
    </submittedName>
</protein>
<dbReference type="RefSeq" id="WP_228346553.1">
    <property type="nucleotide sequence ID" value="NZ_CP046056.1"/>
</dbReference>
<evidence type="ECO:0000313" key="3">
    <source>
        <dbReference type="Proteomes" id="UP000596074"/>
    </source>
</evidence>
<evidence type="ECO:0000313" key="2">
    <source>
        <dbReference type="EMBL" id="QQD24001.1"/>
    </source>
</evidence>
<dbReference type="Pfam" id="PF00144">
    <property type="entry name" value="Beta-lactamase"/>
    <property type="match status" value="1"/>
</dbReference>
<dbReference type="AlphaFoldDB" id="A0A9X7YNV1"/>
<dbReference type="PANTHER" id="PTHR43283:SF7">
    <property type="entry name" value="BETA-LACTAMASE-RELATED DOMAIN-CONTAINING PROTEIN"/>
    <property type="match status" value="1"/>
</dbReference>
<dbReference type="KEGG" id="vcw:GJQ55_05675"/>
<organism evidence="2 3">
    <name type="scientific">Venatoribacter cucullus</name>
    <dbReference type="NCBI Taxonomy" id="2661630"/>
    <lineage>
        <taxon>Bacteria</taxon>
        <taxon>Pseudomonadati</taxon>
        <taxon>Pseudomonadota</taxon>
        <taxon>Gammaproteobacteria</taxon>
        <taxon>Oceanospirillales</taxon>
        <taxon>Oceanospirillaceae</taxon>
        <taxon>Venatoribacter</taxon>
    </lineage>
</organism>